<protein>
    <submittedName>
        <fullName evidence="2">Uncharacterized protein</fullName>
    </submittedName>
</protein>
<evidence type="ECO:0000256" key="1">
    <source>
        <dbReference type="SAM" id="MobiDB-lite"/>
    </source>
</evidence>
<dbReference type="EMBL" id="AP014854">
    <property type="protein sequence ID" value="BAR98398.1"/>
    <property type="molecule type" value="Genomic_DNA"/>
</dbReference>
<sequence length="43" mass="4859">MPKRARAALATVRVRRNDGWGADLTHGLGRPRGLRAPTRHRTR</sequence>
<proteinExistence type="predicted"/>
<accession>A0A182CZ95</accession>
<gene>
    <name evidence="2" type="ORF">BV133_805</name>
</gene>
<reference evidence="2" key="1">
    <citation type="journal article" date="2015" name="Genome Announc.">
        <title>Complete Genome Sequence of the Bacteriochlorophyll b-Producing Photosynthetic Bacterium Blastochloris viridis.</title>
        <authorList>
            <person name="Tsukatani Y."/>
            <person name="Hirose Y."/>
            <person name="Harada J."/>
            <person name="Misawa N."/>
            <person name="Mori K."/>
            <person name="Inoue K."/>
            <person name="Tamiaki H."/>
        </authorList>
    </citation>
    <scope>NUCLEOTIDE SEQUENCE [LARGE SCALE GENOMIC DNA]</scope>
    <source>
        <strain evidence="2">DSM 133</strain>
    </source>
</reference>
<name>A0A182CZ95_BLAVI</name>
<feature type="region of interest" description="Disordered" evidence="1">
    <location>
        <begin position="20"/>
        <end position="43"/>
    </location>
</feature>
<evidence type="ECO:0000313" key="2">
    <source>
        <dbReference type="EMBL" id="BAR98398.1"/>
    </source>
</evidence>
<organism evidence="2">
    <name type="scientific">Blastochloris viridis</name>
    <name type="common">Rhodopseudomonas viridis</name>
    <dbReference type="NCBI Taxonomy" id="1079"/>
    <lineage>
        <taxon>Bacteria</taxon>
        <taxon>Pseudomonadati</taxon>
        <taxon>Pseudomonadota</taxon>
        <taxon>Alphaproteobacteria</taxon>
        <taxon>Hyphomicrobiales</taxon>
        <taxon>Blastochloridaceae</taxon>
        <taxon>Blastochloris</taxon>
    </lineage>
</organism>
<dbReference type="AlphaFoldDB" id="A0A182CZ95"/>